<dbReference type="PROSITE" id="PS50181">
    <property type="entry name" value="FBOX"/>
    <property type="match status" value="1"/>
</dbReference>
<dbReference type="GeneID" id="66116274"/>
<organism evidence="3 4">
    <name type="scientific">Scheffersomyces spartinae</name>
    <dbReference type="NCBI Taxonomy" id="45513"/>
    <lineage>
        <taxon>Eukaryota</taxon>
        <taxon>Fungi</taxon>
        <taxon>Dikarya</taxon>
        <taxon>Ascomycota</taxon>
        <taxon>Saccharomycotina</taxon>
        <taxon>Pichiomycetes</taxon>
        <taxon>Debaryomycetaceae</taxon>
        <taxon>Scheffersomyces</taxon>
    </lineage>
</organism>
<dbReference type="AlphaFoldDB" id="A0A9P7V5A2"/>
<protein>
    <recommendedName>
        <fullName evidence="2">F-box domain-containing protein</fullName>
    </recommendedName>
</protein>
<evidence type="ECO:0000256" key="1">
    <source>
        <dbReference type="SAM" id="MobiDB-lite"/>
    </source>
</evidence>
<dbReference type="RefSeq" id="XP_043047183.1">
    <property type="nucleotide sequence ID" value="XM_043193647.1"/>
</dbReference>
<dbReference type="EMBL" id="JAHMUF010000025">
    <property type="protein sequence ID" value="KAG7191631.1"/>
    <property type="molecule type" value="Genomic_DNA"/>
</dbReference>
<dbReference type="OrthoDB" id="5351126at2759"/>
<accession>A0A9P7V5A2</accession>
<reference evidence="3" key="1">
    <citation type="submission" date="2021-03" db="EMBL/GenBank/DDBJ databases">
        <authorList>
            <person name="Palmer J.M."/>
        </authorList>
    </citation>
    <scope>NUCLEOTIDE SEQUENCE</scope>
    <source>
        <strain evidence="3">ARV_011</strain>
    </source>
</reference>
<evidence type="ECO:0000313" key="3">
    <source>
        <dbReference type="EMBL" id="KAG7191631.1"/>
    </source>
</evidence>
<sequence length="562" mass="64846">MAAEPLRAVDFHSHLPPYRSLLNPSNYYDYKLHTFIKVFSSKFIAGLNASVTSKHSTGNIVVVRKKLNHLPLIQLPEEILTFIFSFLDVENLLKLLTLHLKIYRAIKPLIYKSMHFTLSYKLAQFITVLRIDSSIGPLVESVDLSCLESHLTWRDYKRVSAFSQTSQAYDYSRTQFAANHNRSYRMQQLQKLRNRQRRSNLSLANSNVQKKFAKEKSSLSHRFIFWRRKKSRVAALEESSFEESGESGQVTISHTNDARTQNHNTGNRYSNGTLNSPSITTTTTIDYAGRRQSFGHVNGALSPINFSPTESIATLLYSLASETSPKDVPIGYLLHLLNLCPNMKSLNLAKVSISQDYKLVNFERYHQWDLLYVNYPNLPQQLNRFIPTRVSNSKAIDKSTPIRKYHSLISSKYYDYSTYRTMGDSTVYLSDLTIRSLEDSANLSKVLPSALLSNMLQNWKCRLNYINLSQMIWPTKDLVRKFIIGLIERLGKDNLKDYTIVLDLTESGMLKNLMWAKEIRLFESELAQKIIDDDLYTEEEIMQMREREGRATIGQNYLSWVS</sequence>
<evidence type="ECO:0000313" key="4">
    <source>
        <dbReference type="Proteomes" id="UP000790833"/>
    </source>
</evidence>
<dbReference type="InterPro" id="IPR001810">
    <property type="entry name" value="F-box_dom"/>
</dbReference>
<gene>
    <name evidence="3" type="ORF">KQ657_002900</name>
</gene>
<feature type="domain" description="F-box" evidence="2">
    <location>
        <begin position="69"/>
        <end position="114"/>
    </location>
</feature>
<feature type="region of interest" description="Disordered" evidence="1">
    <location>
        <begin position="237"/>
        <end position="277"/>
    </location>
</feature>
<keyword evidence="4" id="KW-1185">Reference proteome</keyword>
<comment type="caution">
    <text evidence="3">The sequence shown here is derived from an EMBL/GenBank/DDBJ whole genome shotgun (WGS) entry which is preliminary data.</text>
</comment>
<proteinExistence type="predicted"/>
<evidence type="ECO:0000259" key="2">
    <source>
        <dbReference type="PROSITE" id="PS50181"/>
    </source>
</evidence>
<name>A0A9P7V5A2_9ASCO</name>
<dbReference type="Proteomes" id="UP000790833">
    <property type="component" value="Unassembled WGS sequence"/>
</dbReference>
<feature type="compositionally biased region" description="Polar residues" evidence="1">
    <location>
        <begin position="249"/>
        <end position="277"/>
    </location>
</feature>